<dbReference type="Gene3D" id="3.40.50.1360">
    <property type="match status" value="1"/>
</dbReference>
<reference evidence="2" key="1">
    <citation type="submission" date="2017-02" db="EMBL/GenBank/DDBJ databases">
        <authorList>
            <person name="Regsiter A."/>
            <person name="William W."/>
        </authorList>
    </citation>
    <scope>NUCLEOTIDE SEQUENCE</scope>
    <source>
        <strain evidence="2">Bib</strain>
    </source>
</reference>
<gene>
    <name evidence="2" type="ORF">SPIROBIBN47_210195</name>
</gene>
<dbReference type="GO" id="GO:0005975">
    <property type="term" value="P:carbohydrate metabolic process"/>
    <property type="evidence" value="ECO:0007669"/>
    <property type="project" value="InterPro"/>
</dbReference>
<dbReference type="PANTHER" id="PTHR11054">
    <property type="entry name" value="6-PHOSPHOGLUCONOLACTONASE"/>
    <property type="match status" value="1"/>
</dbReference>
<sequence length="247" mass="27495">MILHVYTSDDVWLRAASEFIFSGLSEAREVRNAREAPQRSLHLCLAGGATPKPIYEALARDPQCAEIANARSIHLWVGDEREAEPGSGFRNSEMIAAAFKYSPTAFVLHQWPPGRRALAARTYEEELSTFASERVRANQPIFDLTILGMGEDGHTAGLFSLDDFQSPADSLKRATILPNSLVMLTEAPQEPKSRMTLAPEILRSSRRILVLMQGLTKVRVLIANLVGEREDPIKHFLNETCEVIARI</sequence>
<accession>A0A3P3XHZ1</accession>
<dbReference type="Pfam" id="PF01182">
    <property type="entry name" value="Glucosamine_iso"/>
    <property type="match status" value="1"/>
</dbReference>
<organism evidence="2">
    <name type="scientific">uncultured spirochete</name>
    <dbReference type="NCBI Taxonomy" id="156406"/>
    <lineage>
        <taxon>Bacteria</taxon>
        <taxon>Pseudomonadati</taxon>
        <taxon>Spirochaetota</taxon>
        <taxon>Spirochaetia</taxon>
        <taxon>Spirochaetales</taxon>
        <taxon>environmental samples</taxon>
    </lineage>
</organism>
<evidence type="ECO:0000313" key="2">
    <source>
        <dbReference type="EMBL" id="SLM12058.1"/>
    </source>
</evidence>
<dbReference type="InterPro" id="IPR039104">
    <property type="entry name" value="6PGL"/>
</dbReference>
<dbReference type="EMBL" id="FWDM01000014">
    <property type="protein sequence ID" value="SLM12058.1"/>
    <property type="molecule type" value="Genomic_DNA"/>
</dbReference>
<dbReference type="InterPro" id="IPR037171">
    <property type="entry name" value="NagB/RpiA_transferase-like"/>
</dbReference>
<dbReference type="PANTHER" id="PTHR11054:SF0">
    <property type="entry name" value="6-PHOSPHOGLUCONOLACTONASE"/>
    <property type="match status" value="1"/>
</dbReference>
<name>A0A3P3XHZ1_9SPIR</name>
<dbReference type="SUPFAM" id="SSF100950">
    <property type="entry name" value="NagB/RpiA/CoA transferase-like"/>
    <property type="match status" value="1"/>
</dbReference>
<dbReference type="InterPro" id="IPR006148">
    <property type="entry name" value="Glc/Gal-6P_isomerase"/>
</dbReference>
<protein>
    <submittedName>
        <fullName evidence="2">Putative 6-phosphogluconolactonase</fullName>
    </submittedName>
</protein>
<feature type="domain" description="Glucosamine/galactosamine-6-phosphate isomerase" evidence="1">
    <location>
        <begin position="33"/>
        <end position="236"/>
    </location>
</feature>
<evidence type="ECO:0000259" key="1">
    <source>
        <dbReference type="Pfam" id="PF01182"/>
    </source>
</evidence>
<dbReference type="AlphaFoldDB" id="A0A3P3XHZ1"/>
<proteinExistence type="predicted"/>